<dbReference type="RefSeq" id="WP_200278202.1">
    <property type="nucleotide sequence ID" value="NZ_JAENII010000004.1"/>
</dbReference>
<dbReference type="InterPro" id="IPR052917">
    <property type="entry name" value="Stress-Dev_Protein"/>
</dbReference>
<dbReference type="PANTHER" id="PTHR34818:SF1">
    <property type="entry name" value="PROTEIN BLI-3"/>
    <property type="match status" value="1"/>
</dbReference>
<accession>A0A934RD54</accession>
<keyword evidence="3" id="KW-1185">Reference proteome</keyword>
<dbReference type="PANTHER" id="PTHR34818">
    <property type="entry name" value="PROTEIN BLI-3"/>
    <property type="match status" value="1"/>
</dbReference>
<sequence>MSETDNLTDQDAIHKIRSLVNDASTCMFATQLGQVPFHVCPMQAQQTDRDGRIWFFSAADSAHNQHIVTDPRVNLIFSNPSAFEFLTLYGKATITCDPKKVDELWNQLVSNWFPGGKEDPNLSLICVEPENAHYWDTKHNKFLTMAKLIGAAVSGNEPTVGVEGDLKV</sequence>
<gene>
    <name evidence="2" type="ORF">JIN81_07485</name>
</gene>
<protein>
    <submittedName>
        <fullName evidence="2">Pyridoxamine 5'-phosphate oxidase family protein</fullName>
    </submittedName>
</protein>
<evidence type="ECO:0000313" key="2">
    <source>
        <dbReference type="EMBL" id="MBK1826856.1"/>
    </source>
</evidence>
<feature type="domain" description="General stress protein FMN-binding split barrel" evidence="1">
    <location>
        <begin position="11"/>
        <end position="158"/>
    </location>
</feature>
<dbReference type="EMBL" id="JAENII010000004">
    <property type="protein sequence ID" value="MBK1826856.1"/>
    <property type="molecule type" value="Genomic_DNA"/>
</dbReference>
<name>A0A934RD54_9BACT</name>
<comment type="caution">
    <text evidence="2">The sequence shown here is derived from an EMBL/GenBank/DDBJ whole genome shotgun (WGS) entry which is preliminary data.</text>
</comment>
<evidence type="ECO:0000313" key="3">
    <source>
        <dbReference type="Proteomes" id="UP000658278"/>
    </source>
</evidence>
<reference evidence="2" key="1">
    <citation type="submission" date="2021-01" db="EMBL/GenBank/DDBJ databases">
        <title>Modified the classification status of verrucomicrobia.</title>
        <authorList>
            <person name="Feng X."/>
        </authorList>
    </citation>
    <scope>NUCLEOTIDE SEQUENCE</scope>
    <source>
        <strain evidence="2">KCTC 22201</strain>
    </source>
</reference>
<dbReference type="SUPFAM" id="SSF50475">
    <property type="entry name" value="FMN-binding split barrel"/>
    <property type="match status" value="1"/>
</dbReference>
<dbReference type="InterPro" id="IPR012349">
    <property type="entry name" value="Split_barrel_FMN-bd"/>
</dbReference>
<dbReference type="Gene3D" id="2.30.110.10">
    <property type="entry name" value="Electron Transport, Fmn-binding Protein, Chain A"/>
    <property type="match status" value="1"/>
</dbReference>
<evidence type="ECO:0000259" key="1">
    <source>
        <dbReference type="Pfam" id="PF16242"/>
    </source>
</evidence>
<dbReference type="Pfam" id="PF16242">
    <property type="entry name" value="Pyrid_ox_like"/>
    <property type="match status" value="1"/>
</dbReference>
<proteinExistence type="predicted"/>
<dbReference type="Proteomes" id="UP000658278">
    <property type="component" value="Unassembled WGS sequence"/>
</dbReference>
<organism evidence="2 3">
    <name type="scientific">Haloferula rosea</name>
    <dbReference type="NCBI Taxonomy" id="490093"/>
    <lineage>
        <taxon>Bacteria</taxon>
        <taxon>Pseudomonadati</taxon>
        <taxon>Verrucomicrobiota</taxon>
        <taxon>Verrucomicrobiia</taxon>
        <taxon>Verrucomicrobiales</taxon>
        <taxon>Verrucomicrobiaceae</taxon>
        <taxon>Haloferula</taxon>
    </lineage>
</organism>
<dbReference type="InterPro" id="IPR038725">
    <property type="entry name" value="YdaG_split_barrel_FMN-bd"/>
</dbReference>
<dbReference type="AlphaFoldDB" id="A0A934RD54"/>